<evidence type="ECO:0000313" key="1">
    <source>
        <dbReference type="EMBL" id="QHU28088.1"/>
    </source>
</evidence>
<organism evidence="1">
    <name type="scientific">viral metagenome</name>
    <dbReference type="NCBI Taxonomy" id="1070528"/>
    <lineage>
        <taxon>unclassified sequences</taxon>
        <taxon>metagenomes</taxon>
        <taxon>organismal metagenomes</taxon>
    </lineage>
</organism>
<accession>A0A6C0LE98</accession>
<reference evidence="1" key="1">
    <citation type="journal article" date="2020" name="Nature">
        <title>Giant virus diversity and host interactions through global metagenomics.</title>
        <authorList>
            <person name="Schulz F."/>
            <person name="Roux S."/>
            <person name="Paez-Espino D."/>
            <person name="Jungbluth S."/>
            <person name="Walsh D.A."/>
            <person name="Denef V.J."/>
            <person name="McMahon K.D."/>
            <person name="Konstantinidis K.T."/>
            <person name="Eloe-Fadrosh E.A."/>
            <person name="Kyrpides N.C."/>
            <person name="Woyke T."/>
        </authorList>
    </citation>
    <scope>NUCLEOTIDE SEQUENCE</scope>
    <source>
        <strain evidence="1">GVMAG-M-3300027770-17</strain>
    </source>
</reference>
<dbReference type="AlphaFoldDB" id="A0A6C0LE98"/>
<proteinExistence type="predicted"/>
<sequence length="377" mass="43632">MENKSYLEILAENDTDARKDYEFNPKDLFVEHNELEEEQELETIEKHAHTELENKEDFQKFGGSYHQAGAPAPLNEITSDQYLKNSVLYEKNIKTHVVNVDSRFKIHSDDPSTDFTFRLLKPMRNIISLRISSIEFPNTYYTFSRARQNTSLILYYNKTSLDTILSKKIISIPDGNYSPEELVDTLNEILIDNPVSISYNPIKGKILFDSQYYFEIDILGVNLSFSNRKYDNGLGYNLGFRQNQKGDFLKAVKEISNIQIYKLEGTAIVDTIDNNYIFISLDPDWKVVINQTKDRELHYSFAKVIINVPKGSVLYDNGANTITKEYWFQQPTDISVIPVRISDPYDQTIDLSGMDFSFSLEMKEVRNAALHELIRSK</sequence>
<dbReference type="EMBL" id="MN740468">
    <property type="protein sequence ID" value="QHU28088.1"/>
    <property type="molecule type" value="Genomic_DNA"/>
</dbReference>
<protein>
    <submittedName>
        <fullName evidence="1">Uncharacterized protein</fullName>
    </submittedName>
</protein>
<name>A0A6C0LE98_9ZZZZ</name>